<evidence type="ECO:0000256" key="1">
    <source>
        <dbReference type="ARBA" id="ARBA00004141"/>
    </source>
</evidence>
<accession>A0A2I0AQY4</accession>
<dbReference type="GO" id="GO:0016020">
    <property type="term" value="C:membrane"/>
    <property type="evidence" value="ECO:0007669"/>
    <property type="project" value="UniProtKB-SubCell"/>
</dbReference>
<evidence type="ECO:0000256" key="3">
    <source>
        <dbReference type="ARBA" id="ARBA00022989"/>
    </source>
</evidence>
<dbReference type="PANTHER" id="PTHR16201:SF44">
    <property type="entry name" value="SEVEN TRANSMEMBRANE PROTEIN 1"/>
    <property type="match status" value="1"/>
</dbReference>
<dbReference type="AlphaFoldDB" id="A0A2I0AQY4"/>
<feature type="transmembrane region" description="Helical" evidence="5">
    <location>
        <begin position="394"/>
        <end position="414"/>
    </location>
</feature>
<feature type="transmembrane region" description="Helical" evidence="5">
    <location>
        <begin position="354"/>
        <end position="374"/>
    </location>
</feature>
<name>A0A2I0AQY4_9ASPA</name>
<dbReference type="Pfam" id="PF04193">
    <property type="entry name" value="PQ-loop"/>
    <property type="match status" value="1"/>
</dbReference>
<reference evidence="6 7" key="1">
    <citation type="journal article" date="2017" name="Nature">
        <title>The Apostasia genome and the evolution of orchids.</title>
        <authorList>
            <person name="Zhang G.Q."/>
            <person name="Liu K.W."/>
            <person name="Li Z."/>
            <person name="Lohaus R."/>
            <person name="Hsiao Y.Y."/>
            <person name="Niu S.C."/>
            <person name="Wang J.Y."/>
            <person name="Lin Y.C."/>
            <person name="Xu Q."/>
            <person name="Chen L.J."/>
            <person name="Yoshida K."/>
            <person name="Fujiwara S."/>
            <person name="Wang Z.W."/>
            <person name="Zhang Y.Q."/>
            <person name="Mitsuda N."/>
            <person name="Wang M."/>
            <person name="Liu G.H."/>
            <person name="Pecoraro L."/>
            <person name="Huang H.X."/>
            <person name="Xiao X.J."/>
            <person name="Lin M."/>
            <person name="Wu X.Y."/>
            <person name="Wu W.L."/>
            <person name="Chen Y.Y."/>
            <person name="Chang S.B."/>
            <person name="Sakamoto S."/>
            <person name="Ohme-Takagi M."/>
            <person name="Yagi M."/>
            <person name="Zeng S.J."/>
            <person name="Shen C.Y."/>
            <person name="Yeh C.M."/>
            <person name="Luo Y.B."/>
            <person name="Tsai W.C."/>
            <person name="Van de Peer Y."/>
            <person name="Liu Z.J."/>
        </authorList>
    </citation>
    <scope>NUCLEOTIDE SEQUENCE [LARGE SCALE GENOMIC DNA]</scope>
    <source>
        <strain evidence="7">cv. Shenzhen</strain>
        <tissue evidence="6">Stem</tissue>
    </source>
</reference>
<dbReference type="PANTHER" id="PTHR16201">
    <property type="entry name" value="SEVEN TRANSMEMBRANE PROTEIN 1-RELATED"/>
    <property type="match status" value="1"/>
</dbReference>
<keyword evidence="7" id="KW-1185">Reference proteome</keyword>
<protein>
    <submittedName>
        <fullName evidence="6">Uncharacterized protein</fullName>
    </submittedName>
</protein>
<dbReference type="STRING" id="1088818.A0A2I0AQY4"/>
<dbReference type="InterPro" id="IPR006603">
    <property type="entry name" value="PQ-loop_rpt"/>
</dbReference>
<evidence type="ECO:0000256" key="5">
    <source>
        <dbReference type="SAM" id="Phobius"/>
    </source>
</evidence>
<dbReference type="InterPro" id="IPR051415">
    <property type="entry name" value="LAAT-1"/>
</dbReference>
<gene>
    <name evidence="6" type="ORF">AXF42_Ash012498</name>
</gene>
<proteinExistence type="predicted"/>
<keyword evidence="4 5" id="KW-0472">Membrane</keyword>
<keyword evidence="2 5" id="KW-0812">Transmembrane</keyword>
<dbReference type="EMBL" id="KZ451959">
    <property type="protein sequence ID" value="PKA57959.1"/>
    <property type="molecule type" value="Genomic_DNA"/>
</dbReference>
<sequence>MSWASPAIDPRIKKKVKNPSFRSGKTLEKPNESALYPVFHGGSSLFSYALCIAPRRDWSRTMLKSSFPSFVNCAFGSKFDSVMEHRNETSYLSLLTMHGTNLVKVYLINPLSNVRETVALTLGVLYTATTTVLAAQTVYYDHICKIEIDEVGQEHAFKKETQVGSDSAGRASEVNEYQESGFIPINGEINKSISSPISVASPVGSYGSIGRELYYKSARSLSASPAPTVGSWLAHSRELCRTPSSKMPPFLTEEEASQEPLLCSVSSSPPLNIKSTLCVASSMAFFMGTYCLQFSAKSASNKSTRGTVIPIARKLLQYNALDTSLIESGGSTGIGSYLGWAMAAIYMGGRLPQIWLNGLSPFMFIFALLGNATYVGSILVNSMEWSSIRPNLPWLVDAGGCVLLDAFVSLFLLVA</sequence>
<dbReference type="Proteomes" id="UP000236161">
    <property type="component" value="Unassembled WGS sequence"/>
</dbReference>
<organism evidence="6 7">
    <name type="scientific">Apostasia shenzhenica</name>
    <dbReference type="NCBI Taxonomy" id="1088818"/>
    <lineage>
        <taxon>Eukaryota</taxon>
        <taxon>Viridiplantae</taxon>
        <taxon>Streptophyta</taxon>
        <taxon>Embryophyta</taxon>
        <taxon>Tracheophyta</taxon>
        <taxon>Spermatophyta</taxon>
        <taxon>Magnoliopsida</taxon>
        <taxon>Liliopsida</taxon>
        <taxon>Asparagales</taxon>
        <taxon>Orchidaceae</taxon>
        <taxon>Apostasioideae</taxon>
        <taxon>Apostasia</taxon>
    </lineage>
</organism>
<evidence type="ECO:0000256" key="2">
    <source>
        <dbReference type="ARBA" id="ARBA00022692"/>
    </source>
</evidence>
<evidence type="ECO:0000313" key="6">
    <source>
        <dbReference type="EMBL" id="PKA57959.1"/>
    </source>
</evidence>
<evidence type="ECO:0000256" key="4">
    <source>
        <dbReference type="ARBA" id="ARBA00023136"/>
    </source>
</evidence>
<dbReference type="OrthoDB" id="8048523at2759"/>
<comment type="subcellular location">
    <subcellularLocation>
        <location evidence="1">Membrane</location>
        <topology evidence="1">Multi-pass membrane protein</topology>
    </subcellularLocation>
</comment>
<keyword evidence="3 5" id="KW-1133">Transmembrane helix</keyword>
<evidence type="ECO:0000313" key="7">
    <source>
        <dbReference type="Proteomes" id="UP000236161"/>
    </source>
</evidence>